<sequence>MANPRCTLQLLFLGLLIAPAFLQQHPCEIVKSTVRRGTFTLDVSPPTYSPGGIYTVTISGIDNSTSVILQALSADSRSGGLWENENEAIGCSGMEYVVQKNVSGNGTRTRWTSPNNSNEEAVHIRAFVTFANGTTLTQSYMLTKDLTAGVTTPATSTASHATHTTSKTHRPTIHHDATADHHHHHWASFHNQSHNSASVSQTSSVLLAAMQVLPAFLGFRLLS</sequence>
<organism evidence="1 2">
    <name type="scientific">Sphaerodactylus townsendi</name>
    <dbReference type="NCBI Taxonomy" id="933632"/>
    <lineage>
        <taxon>Eukaryota</taxon>
        <taxon>Metazoa</taxon>
        <taxon>Chordata</taxon>
        <taxon>Craniata</taxon>
        <taxon>Vertebrata</taxon>
        <taxon>Euteleostomi</taxon>
        <taxon>Lepidosauria</taxon>
        <taxon>Squamata</taxon>
        <taxon>Bifurcata</taxon>
        <taxon>Gekkota</taxon>
        <taxon>Sphaerodactylidae</taxon>
        <taxon>Sphaerodactylus</taxon>
    </lineage>
</organism>
<accession>A0ACB8EY58</accession>
<reference evidence="1" key="1">
    <citation type="submission" date="2021-08" db="EMBL/GenBank/DDBJ databases">
        <title>The first chromosome-level gecko genome reveals the dynamic sex chromosomes of Neotropical dwarf geckos (Sphaerodactylidae: Sphaerodactylus).</title>
        <authorList>
            <person name="Pinto B.J."/>
            <person name="Keating S.E."/>
            <person name="Gamble T."/>
        </authorList>
    </citation>
    <scope>NUCLEOTIDE SEQUENCE</scope>
    <source>
        <strain evidence="1">TG3544</strain>
    </source>
</reference>
<comment type="caution">
    <text evidence="1">The sequence shown here is derived from an EMBL/GenBank/DDBJ whole genome shotgun (WGS) entry which is preliminary data.</text>
</comment>
<dbReference type="EMBL" id="CM037625">
    <property type="protein sequence ID" value="KAH7997861.1"/>
    <property type="molecule type" value="Genomic_DNA"/>
</dbReference>
<keyword evidence="2" id="KW-1185">Reference proteome</keyword>
<name>A0ACB8EY58_9SAUR</name>
<protein>
    <submittedName>
        <fullName evidence="1">Uncharacterized protein</fullName>
    </submittedName>
</protein>
<proteinExistence type="predicted"/>
<evidence type="ECO:0000313" key="2">
    <source>
        <dbReference type="Proteomes" id="UP000827872"/>
    </source>
</evidence>
<evidence type="ECO:0000313" key="1">
    <source>
        <dbReference type="EMBL" id="KAH7997861.1"/>
    </source>
</evidence>
<gene>
    <name evidence="1" type="ORF">K3G42_009300</name>
</gene>
<dbReference type="Proteomes" id="UP000827872">
    <property type="component" value="Linkage Group LG12"/>
</dbReference>